<evidence type="ECO:0000256" key="1">
    <source>
        <dbReference type="SAM" id="MobiDB-lite"/>
    </source>
</evidence>
<gene>
    <name evidence="2" type="ORF">MB14_01715</name>
</gene>
<sequence length="91" mass="10660">MSKLLTYNSFEDKKPTHNRKPLSKEEALIRTLDFLDFQAALSSQNTNKVNDTSTIDWIELQWLKMINNEINPIEWFKMRPKATSSTQMIIA</sequence>
<organism evidence="2 3">
    <name type="scientific">Roseivirga ehrenbergii (strain DSM 102268 / JCM 13514 / KCTC 12282 / NCIMB 14502 / KMM 6017)</name>
    <dbReference type="NCBI Taxonomy" id="279360"/>
    <lineage>
        <taxon>Bacteria</taxon>
        <taxon>Pseudomonadati</taxon>
        <taxon>Bacteroidota</taxon>
        <taxon>Cytophagia</taxon>
        <taxon>Cytophagales</taxon>
        <taxon>Roseivirgaceae</taxon>
        <taxon>Roseivirga</taxon>
    </lineage>
</organism>
<feature type="region of interest" description="Disordered" evidence="1">
    <location>
        <begin position="1"/>
        <end position="22"/>
    </location>
</feature>
<dbReference type="Proteomes" id="UP000075583">
    <property type="component" value="Unassembled WGS sequence"/>
</dbReference>
<dbReference type="RefSeq" id="WP_062588026.1">
    <property type="nucleotide sequence ID" value="NZ_LQZQ01000001.1"/>
</dbReference>
<name>A0A150XTQ1_ROSEK</name>
<evidence type="ECO:0000313" key="3">
    <source>
        <dbReference type="Proteomes" id="UP000075583"/>
    </source>
</evidence>
<accession>A0A150XTQ1</accession>
<proteinExistence type="predicted"/>
<comment type="caution">
    <text evidence="2">The sequence shown here is derived from an EMBL/GenBank/DDBJ whole genome shotgun (WGS) entry which is preliminary data.</text>
</comment>
<dbReference type="AlphaFoldDB" id="A0A150XTQ1"/>
<protein>
    <submittedName>
        <fullName evidence="2">Uncharacterized protein</fullName>
    </submittedName>
</protein>
<dbReference type="STRING" id="279360.MB14_01715"/>
<dbReference type="EMBL" id="LQZQ01000001">
    <property type="protein sequence ID" value="KYG82139.1"/>
    <property type="molecule type" value="Genomic_DNA"/>
</dbReference>
<reference evidence="2" key="1">
    <citation type="submission" date="2016-01" db="EMBL/GenBank/DDBJ databases">
        <title>Genome sequencing of Roseivirga ehrenbergii KMM 6017.</title>
        <authorList>
            <person name="Selvaratnam C."/>
            <person name="Thevarajoo S."/>
            <person name="Goh K.M."/>
            <person name="Ee R."/>
            <person name="Chan K.-G."/>
            <person name="Chong C.S."/>
        </authorList>
    </citation>
    <scope>NUCLEOTIDE SEQUENCE [LARGE SCALE GENOMIC DNA]</scope>
    <source>
        <strain evidence="2">KMM 6017</strain>
    </source>
</reference>
<keyword evidence="3" id="KW-1185">Reference proteome</keyword>
<evidence type="ECO:0000313" key="2">
    <source>
        <dbReference type="EMBL" id="KYG82139.1"/>
    </source>
</evidence>